<evidence type="ECO:0000256" key="1">
    <source>
        <dbReference type="ARBA" id="ARBA00022729"/>
    </source>
</evidence>
<evidence type="ECO:0000259" key="3">
    <source>
        <dbReference type="SMART" id="SM00062"/>
    </source>
</evidence>
<dbReference type="EMBL" id="CABPSD010000013">
    <property type="protein sequence ID" value="VVE36045.1"/>
    <property type="molecule type" value="Genomic_DNA"/>
</dbReference>
<keyword evidence="5" id="KW-1185">Reference proteome</keyword>
<protein>
    <submittedName>
        <fullName evidence="4">L-cystine-binding protein FliY</fullName>
    </submittedName>
</protein>
<keyword evidence="1" id="KW-0732">Signal</keyword>
<dbReference type="Proteomes" id="UP000368474">
    <property type="component" value="Unassembled WGS sequence"/>
</dbReference>
<dbReference type="Pfam" id="PF00497">
    <property type="entry name" value="SBP_bac_3"/>
    <property type="match status" value="1"/>
</dbReference>
<reference evidence="4 5" key="1">
    <citation type="submission" date="2019-08" db="EMBL/GenBank/DDBJ databases">
        <authorList>
            <person name="Peeters C."/>
        </authorList>
    </citation>
    <scope>NUCLEOTIDE SEQUENCE [LARGE SCALE GENOMIC DNA]</scope>
    <source>
        <strain evidence="4 5">LMG 31116</strain>
    </source>
</reference>
<organism evidence="4 5">
    <name type="scientific">Pandoraea morbifera</name>
    <dbReference type="NCBI Taxonomy" id="2508300"/>
    <lineage>
        <taxon>Bacteria</taxon>
        <taxon>Pseudomonadati</taxon>
        <taxon>Pseudomonadota</taxon>
        <taxon>Betaproteobacteria</taxon>
        <taxon>Burkholderiales</taxon>
        <taxon>Burkholderiaceae</taxon>
        <taxon>Pandoraea</taxon>
    </lineage>
</organism>
<evidence type="ECO:0000313" key="5">
    <source>
        <dbReference type="Proteomes" id="UP000368474"/>
    </source>
</evidence>
<feature type="region of interest" description="Disordered" evidence="2">
    <location>
        <begin position="1"/>
        <end position="28"/>
    </location>
</feature>
<name>A0A5E4XIR5_9BURK</name>
<dbReference type="PANTHER" id="PTHR35936">
    <property type="entry name" value="MEMBRANE-BOUND LYTIC MUREIN TRANSGLYCOSYLASE F"/>
    <property type="match status" value="1"/>
</dbReference>
<dbReference type="AlphaFoldDB" id="A0A5E4XIR5"/>
<dbReference type="SMART" id="SM00062">
    <property type="entry name" value="PBPb"/>
    <property type="match status" value="1"/>
</dbReference>
<evidence type="ECO:0000256" key="2">
    <source>
        <dbReference type="SAM" id="MobiDB-lite"/>
    </source>
</evidence>
<dbReference type="Gene3D" id="3.40.190.10">
    <property type="entry name" value="Periplasmic binding protein-like II"/>
    <property type="match status" value="2"/>
</dbReference>
<dbReference type="SUPFAM" id="SSF53850">
    <property type="entry name" value="Periplasmic binding protein-like II"/>
    <property type="match status" value="1"/>
</dbReference>
<sequence length="310" mass="32934">MTRKLSRHPVPARTATPHPASRRTPAGEIDLHSRRGFLATLGVAAMPAGFVGSLGGTLGSMLTSTLSLFATPVHAQTVADIRKKGTLNVGMLIDFPPYGTTNAQAQPDGYDADVARLLAHDMGVKVNLVPVTGPNRIPYLLSGKVDVLVASLAITPERAKQVQFSKPYAAATIVLLGKTGTSIKSAADLKGLRVSVARASTQDMAVTKTAPAGTEIRRFEDDASAMQALLTGQVDAIGCSVTVANAIRQRAPGQFEPKFNLLQQAMGIAMRPNQPELLAAVNDFVTRNTSNGELNKLYRKWLDTDLPKLS</sequence>
<dbReference type="CDD" id="cd01072">
    <property type="entry name" value="PBP2_SMa0082_like"/>
    <property type="match status" value="1"/>
</dbReference>
<evidence type="ECO:0000313" key="4">
    <source>
        <dbReference type="EMBL" id="VVE36045.1"/>
    </source>
</evidence>
<gene>
    <name evidence="4" type="primary">fliY_2</name>
    <name evidence="4" type="ORF">PMO31116_03870</name>
</gene>
<accession>A0A5E4XIR5</accession>
<dbReference type="PANTHER" id="PTHR35936:SF17">
    <property type="entry name" value="ARGININE-BINDING EXTRACELLULAR PROTEIN ARTP"/>
    <property type="match status" value="1"/>
</dbReference>
<feature type="domain" description="Solute-binding protein family 3/N-terminal" evidence="3">
    <location>
        <begin position="86"/>
        <end position="305"/>
    </location>
</feature>
<dbReference type="InterPro" id="IPR001638">
    <property type="entry name" value="Solute-binding_3/MltF_N"/>
</dbReference>
<proteinExistence type="predicted"/>